<protein>
    <submittedName>
        <fullName evidence="2">Uncharacterized protein</fullName>
    </submittedName>
</protein>
<feature type="compositionally biased region" description="Polar residues" evidence="1">
    <location>
        <begin position="377"/>
        <end position="386"/>
    </location>
</feature>
<feature type="compositionally biased region" description="Acidic residues" evidence="1">
    <location>
        <begin position="78"/>
        <end position="119"/>
    </location>
</feature>
<name>A0A022W5V0_TRIRU</name>
<feature type="region of interest" description="Disordered" evidence="1">
    <location>
        <begin position="60"/>
        <end position="136"/>
    </location>
</feature>
<organism evidence="2">
    <name type="scientific">Trichophyton rubrum CBS 288.86</name>
    <dbReference type="NCBI Taxonomy" id="1215330"/>
    <lineage>
        <taxon>Eukaryota</taxon>
        <taxon>Fungi</taxon>
        <taxon>Dikarya</taxon>
        <taxon>Ascomycota</taxon>
        <taxon>Pezizomycotina</taxon>
        <taxon>Eurotiomycetes</taxon>
        <taxon>Eurotiomycetidae</taxon>
        <taxon>Onygenales</taxon>
        <taxon>Arthrodermataceae</taxon>
        <taxon>Trichophyton</taxon>
    </lineage>
</organism>
<dbReference type="Proteomes" id="UP000023758">
    <property type="component" value="Unassembled WGS sequence"/>
</dbReference>
<evidence type="ECO:0000313" key="2">
    <source>
        <dbReference type="EMBL" id="EZF53712.1"/>
    </source>
</evidence>
<gene>
    <name evidence="2" type="ORF">H103_03376</name>
</gene>
<proteinExistence type="predicted"/>
<feature type="compositionally biased region" description="Polar residues" evidence="1">
    <location>
        <begin position="411"/>
        <end position="425"/>
    </location>
</feature>
<sequence length="464" mass="52087">MDSNVTERLQMLENLLITLARFLQENEKVLSLKEYKGCYEKLPNGEREYIERLPQTLEHLFGNKGGKGRKGADRREGDNEDSDESGQSDESVESVDEEDRDGGWLDEGEDDGDEQEDNGTECAGGSREKGAPSWDDRRRLPSISKLTIRSSIYNILESCKIEKGPGPFFQALSQDIPTNGGLIGAYFKICRYREIGDIIKIHRRFDLYNFYLLATEYRYCFRNRLLQGAAKELAAGIRSRDPSLGTIENIKKRLHSIVGLGRGYDAWVSELGHSGYLIALPLHISETEYTHRGFRRFIPAISKVLRDLGIEKIVENLELKRLGEAISIELRTCFRPPKVYQGCGYGYSSLPSGLPGPVSQHYQQQSPAGQMALPSRPMQSRAQSYPSIGAPQPQYYTPQMASDNRSRSTDELSNSTFREVSSMLSQPDPPLGMETRVSVRGEEPTTGLRIEAGQQGRVTLMLKG</sequence>
<feature type="compositionally biased region" description="Basic and acidic residues" evidence="1">
    <location>
        <begin position="126"/>
        <end position="136"/>
    </location>
</feature>
<dbReference type="EMBL" id="KK207805">
    <property type="protein sequence ID" value="EZF53712.1"/>
    <property type="molecule type" value="Genomic_DNA"/>
</dbReference>
<accession>A0A022W5V0</accession>
<feature type="region of interest" description="Disordered" evidence="1">
    <location>
        <begin position="355"/>
        <end position="432"/>
    </location>
</feature>
<dbReference type="HOGENOM" id="CLU_589488_0_0_1"/>
<reference evidence="2" key="1">
    <citation type="submission" date="2014-02" db="EMBL/GenBank/DDBJ databases">
        <title>The Genome Sequence of Trichophyton rubrum (morphotype fischeri) CBS 288.86.</title>
        <authorList>
            <consortium name="The Broad Institute Genomics Platform"/>
            <person name="Cuomo C.A."/>
            <person name="White T.C."/>
            <person name="Graser Y."/>
            <person name="Martinez-Rossi N."/>
            <person name="Heitman J."/>
            <person name="Young S.K."/>
            <person name="Zeng Q."/>
            <person name="Gargeya S."/>
            <person name="Abouelleil A."/>
            <person name="Alvarado L."/>
            <person name="Chapman S.B."/>
            <person name="Gainer-Dewar J."/>
            <person name="Goldberg J."/>
            <person name="Griggs A."/>
            <person name="Gujja S."/>
            <person name="Hansen M."/>
            <person name="Howarth C."/>
            <person name="Imamovic A."/>
            <person name="Larimer J."/>
            <person name="Martinez D."/>
            <person name="Murphy C."/>
            <person name="Pearson M.D."/>
            <person name="Persinoti G."/>
            <person name="Poon T."/>
            <person name="Priest M."/>
            <person name="Roberts A.D."/>
            <person name="Saif S."/>
            <person name="Shea T.D."/>
            <person name="Sykes S.N."/>
            <person name="Wortman J."/>
            <person name="Nusbaum C."/>
            <person name="Birren B."/>
        </authorList>
    </citation>
    <scope>NUCLEOTIDE SEQUENCE [LARGE SCALE GENOMIC DNA]</scope>
    <source>
        <strain evidence="2">CBS 288.86</strain>
    </source>
</reference>
<feature type="compositionally biased region" description="Polar residues" evidence="1">
    <location>
        <begin position="394"/>
        <end position="403"/>
    </location>
</feature>
<dbReference type="AlphaFoldDB" id="A0A022W5V0"/>
<evidence type="ECO:0000256" key="1">
    <source>
        <dbReference type="SAM" id="MobiDB-lite"/>
    </source>
</evidence>